<evidence type="ECO:0000256" key="1">
    <source>
        <dbReference type="SAM" id="MobiDB-lite"/>
    </source>
</evidence>
<feature type="region of interest" description="Disordered" evidence="1">
    <location>
        <begin position="1"/>
        <end position="25"/>
    </location>
</feature>
<dbReference type="CDD" id="cd10152">
    <property type="entry name" value="SaCsoR-like_DUF156"/>
    <property type="match status" value="1"/>
</dbReference>
<name>A0A2V2YRV6_9BACL</name>
<evidence type="ECO:0000313" key="3">
    <source>
        <dbReference type="Proteomes" id="UP000246635"/>
    </source>
</evidence>
<dbReference type="PANTHER" id="PTHR33677:SF3">
    <property type="entry name" value="COPPER-SENSING TRANSCRIPTIONAL REPRESSOR RICR"/>
    <property type="match status" value="1"/>
</dbReference>
<feature type="compositionally biased region" description="Basic and acidic residues" evidence="1">
    <location>
        <begin position="1"/>
        <end position="16"/>
    </location>
</feature>
<dbReference type="GO" id="GO:0046872">
    <property type="term" value="F:metal ion binding"/>
    <property type="evidence" value="ECO:0007669"/>
    <property type="project" value="InterPro"/>
</dbReference>
<dbReference type="OrthoDB" id="9811244at2"/>
<keyword evidence="3" id="KW-1185">Reference proteome</keyword>
<evidence type="ECO:0000313" key="2">
    <source>
        <dbReference type="EMBL" id="PWV97972.1"/>
    </source>
</evidence>
<dbReference type="Gene3D" id="1.20.58.1000">
    <property type="entry name" value="Metal-sensitive repressor, helix protomer"/>
    <property type="match status" value="1"/>
</dbReference>
<protein>
    <submittedName>
        <fullName evidence="2">DNA-binding FrmR family transcriptional regulator</fullName>
    </submittedName>
</protein>
<gene>
    <name evidence="2" type="ORF">DFQ01_11954</name>
</gene>
<dbReference type="InterPro" id="IPR003735">
    <property type="entry name" value="Metal_Tscrpt_repr"/>
</dbReference>
<dbReference type="GO" id="GO:0003677">
    <property type="term" value="F:DNA binding"/>
    <property type="evidence" value="ECO:0007669"/>
    <property type="project" value="UniProtKB-KW"/>
</dbReference>
<dbReference type="RefSeq" id="WP_110045740.1">
    <property type="nucleotide sequence ID" value="NZ_CP054612.1"/>
</dbReference>
<dbReference type="AlphaFoldDB" id="A0A2V2YRV6"/>
<reference evidence="2 3" key="1">
    <citation type="submission" date="2018-05" db="EMBL/GenBank/DDBJ databases">
        <title>Genomic Encyclopedia of Type Strains, Phase III (KMG-III): the genomes of soil and plant-associated and newly described type strains.</title>
        <authorList>
            <person name="Whitman W."/>
        </authorList>
    </citation>
    <scope>NUCLEOTIDE SEQUENCE [LARGE SCALE GENOMIC DNA]</scope>
    <source>
        <strain evidence="2 3">CECT 5696</strain>
    </source>
</reference>
<dbReference type="Pfam" id="PF02583">
    <property type="entry name" value="Trns_repr_metal"/>
    <property type="match status" value="1"/>
</dbReference>
<organism evidence="2 3">
    <name type="scientific">Paenibacillus cellulosilyticus</name>
    <dbReference type="NCBI Taxonomy" id="375489"/>
    <lineage>
        <taxon>Bacteria</taxon>
        <taxon>Bacillati</taxon>
        <taxon>Bacillota</taxon>
        <taxon>Bacilli</taxon>
        <taxon>Bacillales</taxon>
        <taxon>Paenibacillaceae</taxon>
        <taxon>Paenibacillus</taxon>
    </lineage>
</organism>
<dbReference type="Proteomes" id="UP000246635">
    <property type="component" value="Unassembled WGS sequence"/>
</dbReference>
<dbReference type="EMBL" id="QGTQ01000019">
    <property type="protein sequence ID" value="PWV97972.1"/>
    <property type="molecule type" value="Genomic_DNA"/>
</dbReference>
<comment type="caution">
    <text evidence="2">The sequence shown here is derived from an EMBL/GenBank/DDBJ whole genome shotgun (WGS) entry which is preliminary data.</text>
</comment>
<keyword evidence="2" id="KW-0238">DNA-binding</keyword>
<sequence length="129" mass="14240">MSEEVRTVANERKEEACAGTGVESHQHEACHTAADNAVRKSHHSDKVKSSLVSRLNRIEGQIRGLKGLIEKDTYCDDVLIQIASVQSALNGVGKLLLEEHMRSCVVERLQEGDTDVIGELLTTMNKLMK</sequence>
<dbReference type="InterPro" id="IPR038390">
    <property type="entry name" value="Metal_Tscrpt_repr_sf"/>
</dbReference>
<proteinExistence type="predicted"/>
<dbReference type="GO" id="GO:0045892">
    <property type="term" value="P:negative regulation of DNA-templated transcription"/>
    <property type="evidence" value="ECO:0007669"/>
    <property type="project" value="UniProtKB-ARBA"/>
</dbReference>
<accession>A0A2V2YRV6</accession>
<dbReference type="PANTHER" id="PTHR33677">
    <property type="entry name" value="TRANSCRIPTIONAL REPRESSOR FRMR-RELATED"/>
    <property type="match status" value="1"/>
</dbReference>